<organism evidence="1">
    <name type="scientific">Vibrio parahaemolyticus</name>
    <dbReference type="NCBI Taxonomy" id="670"/>
    <lineage>
        <taxon>Bacteria</taxon>
        <taxon>Pseudomonadati</taxon>
        <taxon>Pseudomonadota</taxon>
        <taxon>Gammaproteobacteria</taxon>
        <taxon>Vibrionales</taxon>
        <taxon>Vibrionaceae</taxon>
        <taxon>Vibrio</taxon>
    </lineage>
</organism>
<dbReference type="EMBL" id="CP034299">
    <property type="protein sequence ID" value="QHH12222.1"/>
    <property type="molecule type" value="Genomic_DNA"/>
</dbReference>
<proteinExistence type="predicted"/>
<gene>
    <name evidence="2" type="ORF">EHC69_23360</name>
    <name evidence="1" type="ORF">I7278_05120</name>
</gene>
<evidence type="ECO:0000313" key="3">
    <source>
        <dbReference type="Proteomes" id="UP000464718"/>
    </source>
</evidence>
<accession>A0A4Z7B9C6</accession>
<evidence type="ECO:0000313" key="1">
    <source>
        <dbReference type="EMBL" id="HAS6676189.1"/>
    </source>
</evidence>
<dbReference type="Proteomes" id="UP000464718">
    <property type="component" value="Chromosome ii"/>
</dbReference>
<reference evidence="1" key="3">
    <citation type="submission" date="2019-12" db="EMBL/GenBank/DDBJ databases">
        <authorList>
            <consortium name="NCBI Pathogen Detection Project"/>
        </authorList>
    </citation>
    <scope>NUCLEOTIDE SEQUENCE</scope>
    <source>
        <strain evidence="1">1930</strain>
    </source>
</reference>
<reference evidence="1" key="1">
    <citation type="journal article" date="2018" name="Genome Biol.">
        <title>SKESA: strategic k-mer extension for scrupulous assemblies.</title>
        <authorList>
            <person name="Souvorov A."/>
            <person name="Agarwala R."/>
            <person name="Lipman D.J."/>
        </authorList>
    </citation>
    <scope>NUCLEOTIDE SEQUENCE</scope>
    <source>
        <strain evidence="1">1930</strain>
    </source>
</reference>
<evidence type="ECO:0000313" key="2">
    <source>
        <dbReference type="EMBL" id="QHH12222.1"/>
    </source>
</evidence>
<reference evidence="2 3" key="2">
    <citation type="submission" date="2018-12" db="EMBL/GenBank/DDBJ databases">
        <title>Genomic insights into the evolutionary origins and pathogenicity of five Vibrio parahaemolyticus strains isolated from the shrimp with acute hepatopancreatic necrosis disease (AHPND).</title>
        <authorList>
            <person name="Yang Q."/>
            <person name="Dong X."/>
            <person name="Xie G."/>
            <person name="Fu S."/>
            <person name="Zou P."/>
            <person name="Sun J."/>
            <person name="Wang Y."/>
            <person name="Huang J."/>
        </authorList>
    </citation>
    <scope>NUCLEOTIDE SEQUENCE [LARGE SCALE GENOMIC DNA]</scope>
    <source>
        <strain evidence="2 3">20160303005-1</strain>
    </source>
</reference>
<dbReference type="EMBL" id="DACQKT010000002">
    <property type="protein sequence ID" value="HAS6676189.1"/>
    <property type="molecule type" value="Genomic_DNA"/>
</dbReference>
<protein>
    <submittedName>
        <fullName evidence="1">Uncharacterized protein</fullName>
    </submittedName>
</protein>
<name>A0A4Z7B9C6_VIBPH</name>
<sequence>MAAFVDTMNYLRYGNKPSGKARAVLWPVLVHQVLYPEVQQPKMNLFQKVVMRLIRANTYDAGDIAELTGFHVNLVKLIQAQLLSRGWIDDKAIELTESGFKAIGEEDDQSEQLASGYLFQDAVSGKLWPRIDNRLALIEPDNPSEKFPKFSLNRKTGKTLEPFKPSFKQINHSTPKTQDTMRAWQDYRSDYRIARQLYTSGELPKQIKLSGLTYQSDEPESAWILVWITASHSTRLWSIKDPFDIRDEAWWLAGNLPELLENDKNLCRSLSGLIEQPEPDNQTVSEWLKSLQDQASLQVMMDYPWVQKEPDIADALSVLLTRQEMLESGQNNKNDLEAAITECQKLLEVLMQWLIKSFQGSVEQLPKSKQNDANLNRSLLTNLNLPAFTEDVIATLSRQKLQMVIRAFKNPTSSLKALVFAAALGTIGTAIHPLKVLKSEQLDLQKLLALADLRNQTSHGNSRYTGKQYTEITVEVAQKNIEFALQFTEQFKEWIRG</sequence>
<dbReference type="AlphaFoldDB" id="A0A4Z7B9C6"/>
<dbReference type="Proteomes" id="UP000856022">
    <property type="component" value="Unassembled WGS sequence"/>
</dbReference>
<dbReference type="RefSeq" id="WP_025788268.1">
    <property type="nucleotide sequence ID" value="NZ_CP034299.1"/>
</dbReference>